<keyword evidence="13" id="KW-0472">Membrane</keyword>
<dbReference type="GO" id="GO:0016705">
    <property type="term" value="F:oxidoreductase activity, acting on paired donors, with incorporation or reduction of molecular oxygen"/>
    <property type="evidence" value="ECO:0007669"/>
    <property type="project" value="InterPro"/>
</dbReference>
<evidence type="ECO:0000256" key="3">
    <source>
        <dbReference type="ARBA" id="ARBA00004174"/>
    </source>
</evidence>
<evidence type="ECO:0000256" key="11">
    <source>
        <dbReference type="ARBA" id="ARBA00023004"/>
    </source>
</evidence>
<dbReference type="SUPFAM" id="SSF48264">
    <property type="entry name" value="Cytochrome P450"/>
    <property type="match status" value="1"/>
</dbReference>
<keyword evidence="7 14" id="KW-0479">Metal-binding</keyword>
<dbReference type="GO" id="GO:0005506">
    <property type="term" value="F:iron ion binding"/>
    <property type="evidence" value="ECO:0007669"/>
    <property type="project" value="InterPro"/>
</dbReference>
<keyword evidence="8" id="KW-0256">Endoplasmic reticulum</keyword>
<dbReference type="GO" id="GO:0005789">
    <property type="term" value="C:endoplasmic reticulum membrane"/>
    <property type="evidence" value="ECO:0007669"/>
    <property type="project" value="UniProtKB-SubCell"/>
</dbReference>
<keyword evidence="16" id="KW-1185">Reference proteome</keyword>
<dbReference type="InterPro" id="IPR017972">
    <property type="entry name" value="Cyt_P450_CS"/>
</dbReference>
<evidence type="ECO:0000256" key="8">
    <source>
        <dbReference type="ARBA" id="ARBA00022824"/>
    </source>
</evidence>
<proteinExistence type="inferred from homology"/>
<protein>
    <submittedName>
        <fullName evidence="17">Probable cytochrome P450 28d1</fullName>
    </submittedName>
</protein>
<comment type="cofactor">
    <cofactor evidence="1 14">
        <name>heme</name>
        <dbReference type="ChEBI" id="CHEBI:30413"/>
    </cofactor>
</comment>
<keyword evidence="11 14" id="KW-0408">Iron</keyword>
<dbReference type="InterPro" id="IPR036396">
    <property type="entry name" value="Cyt_P450_sf"/>
</dbReference>
<dbReference type="FunCoup" id="A0A6J2YAY2">
    <property type="interactions" value="17"/>
</dbReference>
<dbReference type="InParanoid" id="A0A6J2YAY2"/>
<evidence type="ECO:0000256" key="10">
    <source>
        <dbReference type="ARBA" id="ARBA00023002"/>
    </source>
</evidence>
<dbReference type="Pfam" id="PF00067">
    <property type="entry name" value="p450"/>
    <property type="match status" value="1"/>
</dbReference>
<dbReference type="AlphaFoldDB" id="A0A6J2YAY2"/>
<keyword evidence="6 14" id="KW-0349">Heme</keyword>
<dbReference type="PROSITE" id="PS00086">
    <property type="entry name" value="CYTOCHROME_P450"/>
    <property type="match status" value="1"/>
</dbReference>
<evidence type="ECO:0000256" key="15">
    <source>
        <dbReference type="RuleBase" id="RU000461"/>
    </source>
</evidence>
<dbReference type="InterPro" id="IPR050476">
    <property type="entry name" value="Insect_CytP450_Detox"/>
</dbReference>
<keyword evidence="9" id="KW-0492">Microsome</keyword>
<dbReference type="InterPro" id="IPR002401">
    <property type="entry name" value="Cyt_P450_E_grp-I"/>
</dbReference>
<reference evidence="17" key="1">
    <citation type="submission" date="2025-08" db="UniProtKB">
        <authorList>
            <consortium name="RefSeq"/>
        </authorList>
    </citation>
    <scope>IDENTIFICATION</scope>
    <source>
        <tissue evidence="17">Gonads</tissue>
    </source>
</reference>
<sequence length="498" mass="58184">MYYLVIGAIFLIFLYLRFKKTYWEERGIPGPKPWPIIGNIGANFIGQKTLGEVFFDIYRKYEGYPFVGLFRAKSPCLLVRDPELVQRILVKDFKFFRNNEMYVDRNVDILLGFNPFVLRDQEWKDTRQMLTPGFTSGRLKGLFPIITSITQEFVRFIEHHPNAHTEGIETRLLTKRFTSDNVAKAAFGIDGKAFESYDNMSDFMQMANSFFTPGTIQAILLQIVQIFPASVKYFPIKLVPTKLENQIVSIIVDVKRHRTNNDAVHKDYLQFLLELNKEKKFSDKEITAHASTFFFDGYFTSSLVLSYILLCLAQNPEYQERVREEIRKVEENNNGEITYEGLQEMELVNACFFESLRMYPVLEMLTKVCTEPYEYTCEDPDFKKMTVSFKPNDVVILPYGMFGKDPKYFKDPEKFYPERMMDKDGTTNRVFFPFGLGPRVCIGQRLGIMQVKIGLVHVIKNFEVTISPKLQQPIKMHPFNFMNEVKGGVWLRYKKIKN</sequence>
<dbReference type="OrthoDB" id="2789670at2759"/>
<name>A0A6J2YAY2_SITOR</name>
<comment type="function">
    <text evidence="2">May be involved in the metabolism of insect hormones and in the breakdown of synthetic insecticides.</text>
</comment>
<comment type="similarity">
    <text evidence="5 15">Belongs to the cytochrome P450 family.</text>
</comment>
<feature type="binding site" description="axial binding residue" evidence="14">
    <location>
        <position position="441"/>
    </location>
    <ligand>
        <name>heme</name>
        <dbReference type="ChEBI" id="CHEBI:30413"/>
    </ligand>
    <ligandPart>
        <name>Fe</name>
        <dbReference type="ChEBI" id="CHEBI:18248"/>
    </ligandPart>
</feature>
<dbReference type="FunFam" id="1.10.630.10:FF:000182">
    <property type="entry name" value="Cytochrome P450 3A4"/>
    <property type="match status" value="1"/>
</dbReference>
<keyword evidence="12 15" id="KW-0503">Monooxygenase</keyword>
<dbReference type="Gene3D" id="1.10.630.10">
    <property type="entry name" value="Cytochrome P450"/>
    <property type="match status" value="1"/>
</dbReference>
<evidence type="ECO:0000256" key="4">
    <source>
        <dbReference type="ARBA" id="ARBA00004406"/>
    </source>
</evidence>
<gene>
    <name evidence="17" type="primary">LOC115885348</name>
</gene>
<dbReference type="PANTHER" id="PTHR24292:SF84">
    <property type="entry name" value="CYTOCHROME P450 28A5-RELATED"/>
    <property type="match status" value="1"/>
</dbReference>
<dbReference type="PRINTS" id="PR00385">
    <property type="entry name" value="P450"/>
</dbReference>
<dbReference type="Proteomes" id="UP000504635">
    <property type="component" value="Unplaced"/>
</dbReference>
<dbReference type="RefSeq" id="XP_030760090.1">
    <property type="nucleotide sequence ID" value="XM_030904230.1"/>
</dbReference>
<organism evidence="16 17">
    <name type="scientific">Sitophilus oryzae</name>
    <name type="common">Rice weevil</name>
    <name type="synonym">Curculio oryzae</name>
    <dbReference type="NCBI Taxonomy" id="7048"/>
    <lineage>
        <taxon>Eukaryota</taxon>
        <taxon>Metazoa</taxon>
        <taxon>Ecdysozoa</taxon>
        <taxon>Arthropoda</taxon>
        <taxon>Hexapoda</taxon>
        <taxon>Insecta</taxon>
        <taxon>Pterygota</taxon>
        <taxon>Neoptera</taxon>
        <taxon>Endopterygota</taxon>
        <taxon>Coleoptera</taxon>
        <taxon>Polyphaga</taxon>
        <taxon>Cucujiformia</taxon>
        <taxon>Curculionidae</taxon>
        <taxon>Dryophthorinae</taxon>
        <taxon>Sitophilus</taxon>
    </lineage>
</organism>
<evidence type="ECO:0000256" key="1">
    <source>
        <dbReference type="ARBA" id="ARBA00001971"/>
    </source>
</evidence>
<evidence type="ECO:0000256" key="13">
    <source>
        <dbReference type="ARBA" id="ARBA00023136"/>
    </source>
</evidence>
<evidence type="ECO:0000256" key="12">
    <source>
        <dbReference type="ARBA" id="ARBA00023033"/>
    </source>
</evidence>
<dbReference type="GO" id="GO:0020037">
    <property type="term" value="F:heme binding"/>
    <property type="evidence" value="ECO:0007669"/>
    <property type="project" value="InterPro"/>
</dbReference>
<dbReference type="GeneID" id="115885348"/>
<dbReference type="KEGG" id="soy:115885348"/>
<evidence type="ECO:0000256" key="7">
    <source>
        <dbReference type="ARBA" id="ARBA00022723"/>
    </source>
</evidence>
<dbReference type="GO" id="GO:0004497">
    <property type="term" value="F:monooxygenase activity"/>
    <property type="evidence" value="ECO:0007669"/>
    <property type="project" value="UniProtKB-KW"/>
</dbReference>
<evidence type="ECO:0000256" key="5">
    <source>
        <dbReference type="ARBA" id="ARBA00010617"/>
    </source>
</evidence>
<evidence type="ECO:0000256" key="14">
    <source>
        <dbReference type="PIRSR" id="PIRSR602401-1"/>
    </source>
</evidence>
<evidence type="ECO:0000256" key="2">
    <source>
        <dbReference type="ARBA" id="ARBA00003690"/>
    </source>
</evidence>
<accession>A0A6J2YAY2</accession>
<dbReference type="InterPro" id="IPR001128">
    <property type="entry name" value="Cyt_P450"/>
</dbReference>
<dbReference type="PANTHER" id="PTHR24292">
    <property type="entry name" value="CYTOCHROME P450"/>
    <property type="match status" value="1"/>
</dbReference>
<evidence type="ECO:0000313" key="17">
    <source>
        <dbReference type="RefSeq" id="XP_030760090.1"/>
    </source>
</evidence>
<evidence type="ECO:0000256" key="9">
    <source>
        <dbReference type="ARBA" id="ARBA00022848"/>
    </source>
</evidence>
<keyword evidence="10 15" id="KW-0560">Oxidoreductase</keyword>
<dbReference type="PRINTS" id="PR00463">
    <property type="entry name" value="EP450I"/>
</dbReference>
<evidence type="ECO:0000313" key="16">
    <source>
        <dbReference type="Proteomes" id="UP000504635"/>
    </source>
</evidence>
<evidence type="ECO:0000256" key="6">
    <source>
        <dbReference type="ARBA" id="ARBA00022617"/>
    </source>
</evidence>
<dbReference type="CDD" id="cd11056">
    <property type="entry name" value="CYP6-like"/>
    <property type="match status" value="1"/>
</dbReference>
<comment type="subcellular location">
    <subcellularLocation>
        <location evidence="4">Endoplasmic reticulum membrane</location>
        <topology evidence="4">Peripheral membrane protein</topology>
    </subcellularLocation>
    <subcellularLocation>
        <location evidence="3">Microsome membrane</location>
        <topology evidence="3">Peripheral membrane protein</topology>
    </subcellularLocation>
</comment>